<dbReference type="Pfam" id="PF13411">
    <property type="entry name" value="MerR_1"/>
    <property type="match status" value="1"/>
</dbReference>
<accession>A0A0P4RDW6</accession>
<dbReference type="InterPro" id="IPR047057">
    <property type="entry name" value="MerR_fam"/>
</dbReference>
<dbReference type="EMBL" id="BBNO01000009">
    <property type="protein sequence ID" value="GAO11849.1"/>
    <property type="molecule type" value="Genomic_DNA"/>
</dbReference>
<feature type="domain" description="HTH merR-type" evidence="3">
    <location>
        <begin position="28"/>
        <end position="96"/>
    </location>
</feature>
<dbReference type="Proteomes" id="UP000048965">
    <property type="component" value="Unassembled WGS sequence"/>
</dbReference>
<organism evidence="4 5">
    <name type="scientific">Streptomyces lydicamycinicus</name>
    <dbReference type="NCBI Taxonomy" id="1546107"/>
    <lineage>
        <taxon>Bacteria</taxon>
        <taxon>Bacillati</taxon>
        <taxon>Actinomycetota</taxon>
        <taxon>Actinomycetes</taxon>
        <taxon>Kitasatosporales</taxon>
        <taxon>Streptomycetaceae</taxon>
        <taxon>Streptomyces</taxon>
    </lineage>
</organism>
<keyword evidence="5" id="KW-1185">Reference proteome</keyword>
<dbReference type="InterPro" id="IPR000551">
    <property type="entry name" value="MerR-type_HTH_dom"/>
</dbReference>
<dbReference type="PROSITE" id="PS00552">
    <property type="entry name" value="HTH_MERR_1"/>
    <property type="match status" value="1"/>
</dbReference>
<dbReference type="RefSeq" id="WP_219819233.1">
    <property type="nucleotide sequence ID" value="NZ_BBNO01000009.1"/>
</dbReference>
<reference evidence="5" key="1">
    <citation type="submission" date="2014-09" db="EMBL/GenBank/DDBJ databases">
        <title>Whole genome shotgun sequence of Streptomyces sp. NBRC 110027.</title>
        <authorList>
            <person name="Komaki H."/>
            <person name="Ichikawa N."/>
            <person name="Katano-Makiyama Y."/>
            <person name="Hosoyama A."/>
            <person name="Hashimoto M."/>
            <person name="Uohara A."/>
            <person name="Kitahashi Y."/>
            <person name="Ohji S."/>
            <person name="Kimura A."/>
            <person name="Yamazoe A."/>
            <person name="Igarashi Y."/>
            <person name="Fujita N."/>
        </authorList>
    </citation>
    <scope>NUCLEOTIDE SEQUENCE [LARGE SCALE GENOMIC DNA]</scope>
    <source>
        <strain evidence="5">NBRC 110027</strain>
    </source>
</reference>
<evidence type="ECO:0000256" key="1">
    <source>
        <dbReference type="ARBA" id="ARBA00023125"/>
    </source>
</evidence>
<evidence type="ECO:0000256" key="2">
    <source>
        <dbReference type="SAM" id="MobiDB-lite"/>
    </source>
</evidence>
<proteinExistence type="predicted"/>
<keyword evidence="1" id="KW-0238">DNA-binding</keyword>
<dbReference type="AlphaFoldDB" id="A0A0P4RDW6"/>
<sequence length="158" mass="17272">MLEIKQHSAAGATEPKARTGTVPAEGVTIAEAARRTGVSAHTLRYYERAGLVVSPVDRTSGGRRRYRELDLKWIVICTKLRATGMPIRGIRRYAELVAAGPGNEAERLALMEAHRADVLAKLAETQENLKMIDHKIEKYRGSMAAGDAGRLWAPVSPP</sequence>
<evidence type="ECO:0000313" key="5">
    <source>
        <dbReference type="Proteomes" id="UP000048965"/>
    </source>
</evidence>
<gene>
    <name evidence="4" type="ORF">TPA0598_09_01400</name>
</gene>
<dbReference type="Gene3D" id="1.10.1660.10">
    <property type="match status" value="1"/>
</dbReference>
<dbReference type="PROSITE" id="PS50937">
    <property type="entry name" value="HTH_MERR_2"/>
    <property type="match status" value="1"/>
</dbReference>
<name>A0A0P4RDW6_9ACTN</name>
<dbReference type="GO" id="GO:0003700">
    <property type="term" value="F:DNA-binding transcription factor activity"/>
    <property type="evidence" value="ECO:0007669"/>
    <property type="project" value="InterPro"/>
</dbReference>
<comment type="caution">
    <text evidence="4">The sequence shown here is derived from an EMBL/GenBank/DDBJ whole genome shotgun (WGS) entry which is preliminary data.</text>
</comment>
<dbReference type="PANTHER" id="PTHR30204">
    <property type="entry name" value="REDOX-CYCLING DRUG-SENSING TRANSCRIPTIONAL ACTIVATOR SOXR"/>
    <property type="match status" value="1"/>
</dbReference>
<feature type="region of interest" description="Disordered" evidence="2">
    <location>
        <begin position="1"/>
        <end position="23"/>
    </location>
</feature>
<dbReference type="InterPro" id="IPR009061">
    <property type="entry name" value="DNA-bd_dom_put_sf"/>
</dbReference>
<dbReference type="CDD" id="cd01109">
    <property type="entry name" value="HTH_YyaN"/>
    <property type="match status" value="1"/>
</dbReference>
<reference evidence="4 5" key="2">
    <citation type="journal article" date="2015" name="Stand. Genomic Sci.">
        <title>Draft genome sequence of marine-derived Streptomyces sp. TP-A0598, a producer of anti-MRSA antibiotic lydicamycins.</title>
        <authorList>
            <person name="Komaki H."/>
            <person name="Ichikawa N."/>
            <person name="Hosoyama A."/>
            <person name="Fujita N."/>
            <person name="Igarashi Y."/>
        </authorList>
    </citation>
    <scope>NUCLEOTIDE SEQUENCE [LARGE SCALE GENOMIC DNA]</scope>
    <source>
        <strain evidence="4 5">NBRC 110027</strain>
    </source>
</reference>
<dbReference type="SUPFAM" id="SSF46955">
    <property type="entry name" value="Putative DNA-binding domain"/>
    <property type="match status" value="1"/>
</dbReference>
<protein>
    <submittedName>
        <fullName evidence="4">Putative MerR family transcriptional regulator</fullName>
    </submittedName>
</protein>
<evidence type="ECO:0000259" key="3">
    <source>
        <dbReference type="PROSITE" id="PS50937"/>
    </source>
</evidence>
<dbReference type="SMART" id="SM00422">
    <property type="entry name" value="HTH_MERR"/>
    <property type="match status" value="1"/>
</dbReference>
<dbReference type="PANTHER" id="PTHR30204:SF98">
    <property type="entry name" value="HTH-TYPE TRANSCRIPTIONAL REGULATOR ADHR"/>
    <property type="match status" value="1"/>
</dbReference>
<evidence type="ECO:0000313" key="4">
    <source>
        <dbReference type="EMBL" id="GAO11849.1"/>
    </source>
</evidence>
<dbReference type="GO" id="GO:0003677">
    <property type="term" value="F:DNA binding"/>
    <property type="evidence" value="ECO:0007669"/>
    <property type="project" value="UniProtKB-KW"/>
</dbReference>